<feature type="transmembrane region" description="Helical" evidence="7">
    <location>
        <begin position="367"/>
        <end position="387"/>
    </location>
</feature>
<dbReference type="GO" id="GO:0022857">
    <property type="term" value="F:transmembrane transporter activity"/>
    <property type="evidence" value="ECO:0007669"/>
    <property type="project" value="InterPro"/>
</dbReference>
<feature type="domain" description="Major facilitator superfamily (MFS) profile" evidence="8">
    <location>
        <begin position="52"/>
        <end position="489"/>
    </location>
</feature>
<dbReference type="PROSITE" id="PS50850">
    <property type="entry name" value="MFS"/>
    <property type="match status" value="1"/>
</dbReference>
<dbReference type="OrthoDB" id="9787026at2"/>
<dbReference type="EMBL" id="VJZC01000864">
    <property type="protein sequence ID" value="MPY64624.1"/>
    <property type="molecule type" value="Genomic_DNA"/>
</dbReference>
<evidence type="ECO:0000259" key="8">
    <source>
        <dbReference type="PROSITE" id="PS50850"/>
    </source>
</evidence>
<keyword evidence="4 7" id="KW-1133">Transmembrane helix</keyword>
<evidence type="ECO:0000256" key="4">
    <source>
        <dbReference type="ARBA" id="ARBA00022989"/>
    </source>
</evidence>
<name>A0A5N8XZ33_9ACTN</name>
<keyword evidence="5 7" id="KW-0472">Membrane</keyword>
<comment type="subcellular location">
    <subcellularLocation>
        <location evidence="1">Cell membrane</location>
        <topology evidence="1">Multi-pass membrane protein</topology>
    </subcellularLocation>
</comment>
<reference evidence="9 10" key="1">
    <citation type="submission" date="2019-07" db="EMBL/GenBank/DDBJ databases">
        <title>New species of Amycolatopsis and Streptomyces.</title>
        <authorList>
            <person name="Duangmal K."/>
            <person name="Teo W.F.A."/>
            <person name="Lipun K."/>
        </authorList>
    </citation>
    <scope>NUCLEOTIDE SEQUENCE [LARGE SCALE GENOMIC DNA]</scope>
    <source>
        <strain evidence="9 10">NBRC 106415</strain>
    </source>
</reference>
<dbReference type="PANTHER" id="PTHR23511">
    <property type="entry name" value="SYNAPTIC VESICLE GLYCOPROTEIN 2"/>
    <property type="match status" value="1"/>
</dbReference>
<feature type="transmembrane region" description="Helical" evidence="7">
    <location>
        <begin position="86"/>
        <end position="110"/>
    </location>
</feature>
<feature type="region of interest" description="Disordered" evidence="6">
    <location>
        <begin position="1"/>
        <end position="31"/>
    </location>
</feature>
<dbReference type="Proteomes" id="UP000400924">
    <property type="component" value="Unassembled WGS sequence"/>
</dbReference>
<evidence type="ECO:0000256" key="1">
    <source>
        <dbReference type="ARBA" id="ARBA00004651"/>
    </source>
</evidence>
<evidence type="ECO:0000256" key="6">
    <source>
        <dbReference type="SAM" id="MobiDB-lite"/>
    </source>
</evidence>
<dbReference type="Pfam" id="PF00083">
    <property type="entry name" value="Sugar_tr"/>
    <property type="match status" value="1"/>
</dbReference>
<evidence type="ECO:0000313" key="9">
    <source>
        <dbReference type="EMBL" id="MPY64624.1"/>
    </source>
</evidence>
<feature type="transmembrane region" description="Helical" evidence="7">
    <location>
        <begin position="212"/>
        <end position="231"/>
    </location>
</feature>
<proteinExistence type="predicted"/>
<feature type="transmembrane region" description="Helical" evidence="7">
    <location>
        <begin position="464"/>
        <end position="486"/>
    </location>
</feature>
<dbReference type="AlphaFoldDB" id="A0A5N8XZ33"/>
<dbReference type="InterPro" id="IPR036259">
    <property type="entry name" value="MFS_trans_sf"/>
</dbReference>
<dbReference type="RefSeq" id="WP_152778189.1">
    <property type="nucleotide sequence ID" value="NZ_VJZC01000864.1"/>
</dbReference>
<comment type="caution">
    <text evidence="9">The sequence shown here is derived from an EMBL/GenBank/DDBJ whole genome shotgun (WGS) entry which is preliminary data.</text>
</comment>
<feature type="transmembrane region" description="Helical" evidence="7">
    <location>
        <begin position="122"/>
        <end position="141"/>
    </location>
</feature>
<dbReference type="GO" id="GO:0005886">
    <property type="term" value="C:plasma membrane"/>
    <property type="evidence" value="ECO:0007669"/>
    <property type="project" value="UniProtKB-SubCell"/>
</dbReference>
<feature type="transmembrane region" description="Helical" evidence="7">
    <location>
        <begin position="302"/>
        <end position="327"/>
    </location>
</feature>
<feature type="compositionally biased region" description="Basic and acidic residues" evidence="6">
    <location>
        <begin position="1"/>
        <end position="19"/>
    </location>
</feature>
<accession>A0A5N8XZ33</accession>
<protein>
    <submittedName>
        <fullName evidence="9">MFS transporter</fullName>
    </submittedName>
</protein>
<dbReference type="SUPFAM" id="SSF103473">
    <property type="entry name" value="MFS general substrate transporter"/>
    <property type="match status" value="1"/>
</dbReference>
<evidence type="ECO:0000256" key="5">
    <source>
        <dbReference type="ARBA" id="ARBA00023136"/>
    </source>
</evidence>
<keyword evidence="10" id="KW-1185">Reference proteome</keyword>
<feature type="transmembrane region" description="Helical" evidence="7">
    <location>
        <begin position="147"/>
        <end position="168"/>
    </location>
</feature>
<gene>
    <name evidence="9" type="ORF">FNH08_47975</name>
</gene>
<evidence type="ECO:0000313" key="10">
    <source>
        <dbReference type="Proteomes" id="UP000400924"/>
    </source>
</evidence>
<feature type="transmembrane region" description="Helical" evidence="7">
    <location>
        <begin position="52"/>
        <end position="74"/>
    </location>
</feature>
<feature type="compositionally biased region" description="Polar residues" evidence="6">
    <location>
        <begin position="20"/>
        <end position="31"/>
    </location>
</feature>
<feature type="transmembrane region" description="Helical" evidence="7">
    <location>
        <begin position="180"/>
        <end position="200"/>
    </location>
</feature>
<dbReference type="InterPro" id="IPR005828">
    <property type="entry name" value="MFS_sugar_transport-like"/>
</dbReference>
<evidence type="ECO:0000256" key="3">
    <source>
        <dbReference type="ARBA" id="ARBA00022692"/>
    </source>
</evidence>
<organism evidence="9 10">
    <name type="scientific">Streptomyces spongiae</name>
    <dbReference type="NCBI Taxonomy" id="565072"/>
    <lineage>
        <taxon>Bacteria</taxon>
        <taxon>Bacillati</taxon>
        <taxon>Actinomycetota</taxon>
        <taxon>Actinomycetes</taxon>
        <taxon>Kitasatosporales</taxon>
        <taxon>Streptomycetaceae</taxon>
        <taxon>Streptomyces</taxon>
    </lineage>
</organism>
<keyword evidence="2" id="KW-0813">Transport</keyword>
<feature type="transmembrane region" description="Helical" evidence="7">
    <location>
        <begin position="429"/>
        <end position="452"/>
    </location>
</feature>
<keyword evidence="3 7" id="KW-0812">Transmembrane</keyword>
<dbReference type="CDD" id="cd17316">
    <property type="entry name" value="MFS_SV2_like"/>
    <property type="match status" value="1"/>
</dbReference>
<sequence length="514" mass="54731">MSDRPGESSKADRPGESSKSRTAVPQTGGRTVTTSIPARLDRLPWSRWHWRVVIGLGTVWILDGLEVTVVGNIAGRLSEEGSGLAISSAQITGIAAALYVAGACAGALFFGRLTDIFGRKKLFMVTLAVYLGATALTAVSFEAWWFFLFRFLTGFGIGGEYAAINSAIDELIPSYYRGRVDIVINGSFWLGAIGGSLLSILALNTDLFAANVGWRLTFALGVVLGLVILLVRRNVPESPRWLLIHGREEEAERLVSTVEAEVAADTGRELPPVTREITIRQRKSVGFGTIARTVFATYRRRAALGFSLFIGQAFLYNAITFGFGAILTTFYDVPTSDTGYYFAFIAAGNFLGPLLLGRLFDTVGRRVMISSTYLLSGLLLFGTAWLFDRGSLSATTLTACWCAVLFFASAGASSAYLTVSEVFPMETRAMAIAFFYAIGTAAGGITGPLVFADLTESGVVGDTVLAFQIGAALMCVAGLVAAVLAVRAERRSLEDIAVPLTATGAPSAVRSGGT</sequence>
<feature type="transmembrane region" description="Helical" evidence="7">
    <location>
        <begin position="393"/>
        <end position="417"/>
    </location>
</feature>
<dbReference type="Gene3D" id="1.20.1250.20">
    <property type="entry name" value="MFS general substrate transporter like domains"/>
    <property type="match status" value="1"/>
</dbReference>
<evidence type="ECO:0000256" key="2">
    <source>
        <dbReference type="ARBA" id="ARBA00022448"/>
    </source>
</evidence>
<feature type="transmembrane region" description="Helical" evidence="7">
    <location>
        <begin position="339"/>
        <end position="360"/>
    </location>
</feature>
<evidence type="ECO:0000256" key="7">
    <source>
        <dbReference type="SAM" id="Phobius"/>
    </source>
</evidence>
<dbReference type="InterPro" id="IPR020846">
    <property type="entry name" value="MFS_dom"/>
</dbReference>